<reference evidence="1 2" key="1">
    <citation type="submission" date="2024-02" db="EMBL/GenBank/DDBJ databases">
        <title>Whole genome of MDR Enterobacteriaceae from southern Thailand.</title>
        <authorList>
            <person name="Surachat K."/>
        </authorList>
    </citation>
    <scope>NUCLEOTIDE SEQUENCE [LARGE SCALE GENOMIC DNA]</scope>
    <source>
        <strain evidence="1 2">PSU_29</strain>
    </source>
</reference>
<protein>
    <submittedName>
        <fullName evidence="1">Uncharacterized protein</fullName>
    </submittedName>
</protein>
<name>A0ABU9V5B9_9ENTR</name>
<accession>A0ABU9V5B9</accession>
<organism evidence="1 2">
    <name type="scientific">Phytobacter palmae</name>
    <dbReference type="NCBI Taxonomy" id="1855371"/>
    <lineage>
        <taxon>Bacteria</taxon>
        <taxon>Pseudomonadati</taxon>
        <taxon>Pseudomonadota</taxon>
        <taxon>Gammaproteobacteria</taxon>
        <taxon>Enterobacterales</taxon>
        <taxon>Enterobacteriaceae</taxon>
        <taxon>Phytobacter</taxon>
    </lineage>
</organism>
<gene>
    <name evidence="1" type="ORF">AAIG39_12665</name>
</gene>
<sequence length="94" mass="10712">MTVIRFPDRRKLTAAEGPFRSFSGLSATNKGQSQRSELLQRSQHMRCNGDNEAVRHFALMIADKLLSDPELNHAAPFMVDKIIRMLVNESRDIQ</sequence>
<comment type="caution">
    <text evidence="1">The sequence shown here is derived from an EMBL/GenBank/DDBJ whole genome shotgun (WGS) entry which is preliminary data.</text>
</comment>
<dbReference type="EMBL" id="JBCIVJ010000009">
    <property type="protein sequence ID" value="MEN0579855.1"/>
    <property type="molecule type" value="Genomic_DNA"/>
</dbReference>
<keyword evidence="2" id="KW-1185">Reference proteome</keyword>
<evidence type="ECO:0000313" key="2">
    <source>
        <dbReference type="Proteomes" id="UP001411173"/>
    </source>
</evidence>
<proteinExistence type="predicted"/>
<dbReference type="Proteomes" id="UP001411173">
    <property type="component" value="Unassembled WGS sequence"/>
</dbReference>
<evidence type="ECO:0000313" key="1">
    <source>
        <dbReference type="EMBL" id="MEN0579855.1"/>
    </source>
</evidence>
<dbReference type="RefSeq" id="WP_343194001.1">
    <property type="nucleotide sequence ID" value="NZ_JBCIVJ010000009.1"/>
</dbReference>